<dbReference type="PANTHER" id="PTHR24567">
    <property type="entry name" value="CRP FAMILY TRANSCRIPTIONAL REGULATORY PROTEIN"/>
    <property type="match status" value="1"/>
</dbReference>
<name>A0A364NUP1_9PROT</name>
<gene>
    <name evidence="5" type="ORF">CU669_16975</name>
</gene>
<keyword evidence="6" id="KW-1185">Reference proteome</keyword>
<comment type="caution">
    <text evidence="5">The sequence shown here is derived from an EMBL/GenBank/DDBJ whole genome shotgun (WGS) entry which is preliminary data.</text>
</comment>
<dbReference type="Gene3D" id="2.60.120.10">
    <property type="entry name" value="Jelly Rolls"/>
    <property type="match status" value="1"/>
</dbReference>
<dbReference type="PROSITE" id="PS51063">
    <property type="entry name" value="HTH_CRP_2"/>
    <property type="match status" value="1"/>
</dbReference>
<evidence type="ECO:0000256" key="2">
    <source>
        <dbReference type="ARBA" id="ARBA00023125"/>
    </source>
</evidence>
<accession>A0A364NUP1</accession>
<evidence type="ECO:0000313" key="5">
    <source>
        <dbReference type="EMBL" id="RAU20794.1"/>
    </source>
</evidence>
<dbReference type="SUPFAM" id="SSF46785">
    <property type="entry name" value="Winged helix' DNA-binding domain"/>
    <property type="match status" value="1"/>
</dbReference>
<dbReference type="InterPro" id="IPR036388">
    <property type="entry name" value="WH-like_DNA-bd_sf"/>
</dbReference>
<proteinExistence type="predicted"/>
<dbReference type="InterPro" id="IPR018490">
    <property type="entry name" value="cNMP-bd_dom_sf"/>
</dbReference>
<evidence type="ECO:0000259" key="4">
    <source>
        <dbReference type="PROSITE" id="PS51063"/>
    </source>
</evidence>
<dbReference type="InterPro" id="IPR036390">
    <property type="entry name" value="WH_DNA-bd_sf"/>
</dbReference>
<dbReference type="SUPFAM" id="SSF51206">
    <property type="entry name" value="cAMP-binding domain-like"/>
    <property type="match status" value="1"/>
</dbReference>
<dbReference type="Gene3D" id="1.10.10.10">
    <property type="entry name" value="Winged helix-like DNA-binding domain superfamily/Winged helix DNA-binding domain"/>
    <property type="match status" value="1"/>
</dbReference>
<keyword evidence="3" id="KW-0804">Transcription</keyword>
<reference evidence="5 6" key="1">
    <citation type="submission" date="2017-11" db="EMBL/GenBank/DDBJ databases">
        <title>Draft genome sequence of magnetotactic bacterium Magnetospirillum kuznetsovii LBB-42.</title>
        <authorList>
            <person name="Grouzdev D.S."/>
            <person name="Rysina M.S."/>
            <person name="Baslerov R.V."/>
            <person name="Koziaeva V."/>
        </authorList>
    </citation>
    <scope>NUCLEOTIDE SEQUENCE [LARGE SCALE GENOMIC DNA]</scope>
    <source>
        <strain evidence="5 6">LBB-42</strain>
    </source>
</reference>
<dbReference type="Pfam" id="PF00027">
    <property type="entry name" value="cNMP_binding"/>
    <property type="match status" value="1"/>
</dbReference>
<dbReference type="Proteomes" id="UP000251075">
    <property type="component" value="Unassembled WGS sequence"/>
</dbReference>
<evidence type="ECO:0000313" key="6">
    <source>
        <dbReference type="Proteomes" id="UP000251075"/>
    </source>
</evidence>
<dbReference type="InterPro" id="IPR050397">
    <property type="entry name" value="Env_Response_Regulators"/>
</dbReference>
<keyword evidence="1" id="KW-0805">Transcription regulation</keyword>
<protein>
    <submittedName>
        <fullName evidence="5">Crp/Fnr family transcriptional regulator</fullName>
    </submittedName>
</protein>
<feature type="domain" description="HTH crp-type" evidence="4">
    <location>
        <begin position="146"/>
        <end position="212"/>
    </location>
</feature>
<evidence type="ECO:0000256" key="1">
    <source>
        <dbReference type="ARBA" id="ARBA00023015"/>
    </source>
</evidence>
<dbReference type="SMART" id="SM00419">
    <property type="entry name" value="HTH_CRP"/>
    <property type="match status" value="1"/>
</dbReference>
<organism evidence="5 6">
    <name type="scientific">Paramagnetospirillum kuznetsovii</name>
    <dbReference type="NCBI Taxonomy" id="2053833"/>
    <lineage>
        <taxon>Bacteria</taxon>
        <taxon>Pseudomonadati</taxon>
        <taxon>Pseudomonadota</taxon>
        <taxon>Alphaproteobacteria</taxon>
        <taxon>Rhodospirillales</taxon>
        <taxon>Magnetospirillaceae</taxon>
        <taxon>Paramagnetospirillum</taxon>
    </lineage>
</organism>
<dbReference type="InterPro" id="IPR000595">
    <property type="entry name" value="cNMP-bd_dom"/>
</dbReference>
<dbReference type="SMART" id="SM00100">
    <property type="entry name" value="cNMP"/>
    <property type="match status" value="1"/>
</dbReference>
<keyword evidence="2" id="KW-0238">DNA-binding</keyword>
<dbReference type="AlphaFoldDB" id="A0A364NUP1"/>
<dbReference type="RefSeq" id="WP_112146800.1">
    <property type="nucleotide sequence ID" value="NZ_PGTO01000017.1"/>
</dbReference>
<sequence length="256" mass="28050">MRALYTAPQNKLLAALPKADLALWLPHLEVVKLERGSVLCEAGDVLSHVYFPTTSIVSLLYMMENGASAEIAVVGCEGVVGVSLFMGGQSTPSRMLVRSAGQAVRLDASLMMRGFNKGGEIQHLLLLYTQALITQMTQTAACNQHHSLEQQLCRCLLQGLDRLSGDEIAMTHEVLANLLGVRREGVTEAAGRLQTAGIISYRRGHIKVLDRDQLEKHSCECYGVVKAEYARLLGPKNLAQRLYWAERTDLGVVDGF</sequence>
<dbReference type="Pfam" id="PF13545">
    <property type="entry name" value="HTH_Crp_2"/>
    <property type="match status" value="1"/>
</dbReference>
<dbReference type="GO" id="GO:0003677">
    <property type="term" value="F:DNA binding"/>
    <property type="evidence" value="ECO:0007669"/>
    <property type="project" value="UniProtKB-KW"/>
</dbReference>
<dbReference type="InterPro" id="IPR014710">
    <property type="entry name" value="RmlC-like_jellyroll"/>
</dbReference>
<dbReference type="EMBL" id="PGTO01000017">
    <property type="protein sequence ID" value="RAU20794.1"/>
    <property type="molecule type" value="Genomic_DNA"/>
</dbReference>
<evidence type="ECO:0000256" key="3">
    <source>
        <dbReference type="ARBA" id="ARBA00023163"/>
    </source>
</evidence>
<dbReference type="OrthoDB" id="7506088at2"/>
<dbReference type="InterPro" id="IPR012318">
    <property type="entry name" value="HTH_CRP"/>
</dbReference>
<dbReference type="GO" id="GO:0003700">
    <property type="term" value="F:DNA-binding transcription factor activity"/>
    <property type="evidence" value="ECO:0007669"/>
    <property type="project" value="TreeGrafter"/>
</dbReference>
<dbReference type="PANTHER" id="PTHR24567:SF74">
    <property type="entry name" value="HTH-TYPE TRANSCRIPTIONAL REGULATOR ARCR"/>
    <property type="match status" value="1"/>
</dbReference>
<dbReference type="GO" id="GO:0005829">
    <property type="term" value="C:cytosol"/>
    <property type="evidence" value="ECO:0007669"/>
    <property type="project" value="TreeGrafter"/>
</dbReference>